<protein>
    <submittedName>
        <fullName evidence="1">Uncharacterized protein</fullName>
    </submittedName>
</protein>
<reference evidence="1" key="1">
    <citation type="submission" date="2020-11" db="EMBL/GenBank/DDBJ databases">
        <authorList>
            <person name="Tran Van P."/>
        </authorList>
    </citation>
    <scope>NUCLEOTIDE SEQUENCE</scope>
</reference>
<dbReference type="EMBL" id="OE839220">
    <property type="protein sequence ID" value="CAD7586233.1"/>
    <property type="molecule type" value="Genomic_DNA"/>
</dbReference>
<evidence type="ECO:0000313" key="1">
    <source>
        <dbReference type="EMBL" id="CAD7586233.1"/>
    </source>
</evidence>
<accession>A0A7R9JNI2</accession>
<dbReference type="AlphaFoldDB" id="A0A7R9JNI2"/>
<proteinExistence type="predicted"/>
<name>A0A7R9JNI2_TIMGE</name>
<gene>
    <name evidence="1" type="ORF">TGEB3V08_LOCUS622</name>
</gene>
<sequence>MPKSTFTNLWPHGLRRYSRNRLAADDREIRVRPHSGALSQTNAVSFGFYLHYVDVPGYDHHAFTNCSASMVETKAWQFQRTSNLLTSTLKKDQTVLGSSQVTPRATTITPLADLLGNSFSTKRVYNEGLLGSQIVVHHLDIVEEGNSAPAPVEDTADHDGPGTAEYPVVDPQSPVHLLTLFKAPYKNCLGHLDGSGSILHCAFIGYRLEVSTCCLSLPVQPAICEFMSSEQARKRIFPQVSKLGVLDKSNYQNLSKTDGALHALKRTISPSLSINHHNGLQVRNNTDIERGLSKSGYIFTDERASMQGNMS</sequence>
<organism evidence="1">
    <name type="scientific">Timema genevievae</name>
    <name type="common">Walking stick</name>
    <dbReference type="NCBI Taxonomy" id="629358"/>
    <lineage>
        <taxon>Eukaryota</taxon>
        <taxon>Metazoa</taxon>
        <taxon>Ecdysozoa</taxon>
        <taxon>Arthropoda</taxon>
        <taxon>Hexapoda</taxon>
        <taxon>Insecta</taxon>
        <taxon>Pterygota</taxon>
        <taxon>Neoptera</taxon>
        <taxon>Polyneoptera</taxon>
        <taxon>Phasmatodea</taxon>
        <taxon>Timematodea</taxon>
        <taxon>Timematoidea</taxon>
        <taxon>Timematidae</taxon>
        <taxon>Timema</taxon>
    </lineage>
</organism>